<dbReference type="Proteomes" id="UP000799771">
    <property type="component" value="Unassembled WGS sequence"/>
</dbReference>
<proteinExistence type="predicted"/>
<keyword evidence="3" id="KW-1185">Reference proteome</keyword>
<evidence type="ECO:0000313" key="2">
    <source>
        <dbReference type="EMBL" id="KAF2128708.1"/>
    </source>
</evidence>
<dbReference type="EMBL" id="ML977508">
    <property type="protein sequence ID" value="KAF2128708.1"/>
    <property type="molecule type" value="Genomic_DNA"/>
</dbReference>
<keyword evidence="1" id="KW-0472">Membrane</keyword>
<evidence type="ECO:0000313" key="3">
    <source>
        <dbReference type="Proteomes" id="UP000799771"/>
    </source>
</evidence>
<gene>
    <name evidence="2" type="ORF">P153DRAFT_386821</name>
</gene>
<dbReference type="OrthoDB" id="3501153at2759"/>
<dbReference type="InterPro" id="IPR053008">
    <property type="entry name" value="Phomopsin_biosynth_assoc"/>
</dbReference>
<keyword evidence="1" id="KW-0812">Transmembrane</keyword>
<name>A0A6A6ACS1_9PLEO</name>
<sequence>MEASKVPSHSLEISESSFPLISFDEERASETTLPFLHPKPGHRLLAAIPRLVVVAFAIWGFLSLLVTLTQNITPGKVALDIYRPTTLPTNYNLCDCGTTIAEARSRGCKYDSMGASWLPKYCRDEELTAEFEQSGTEPDNTWPYYADANGTHRISIDEIAASGKGSFYATRYWHVAHCLFYWEKYVRMRQTGAVMEARFDSEKHTQHCRKLALKKNANPDLLIEVEVVMNSAVEIVDHEHENH</sequence>
<dbReference type="PANTHER" id="PTHR35896:SF3">
    <property type="entry name" value="MAJOR FACILITATOR SUPERFAMILY TRANSPORTER"/>
    <property type="match status" value="1"/>
</dbReference>
<feature type="transmembrane region" description="Helical" evidence="1">
    <location>
        <begin position="44"/>
        <end position="66"/>
    </location>
</feature>
<dbReference type="RefSeq" id="XP_033523097.1">
    <property type="nucleotide sequence ID" value="XM_033670575.1"/>
</dbReference>
<evidence type="ECO:0000256" key="1">
    <source>
        <dbReference type="SAM" id="Phobius"/>
    </source>
</evidence>
<reference evidence="2" key="1">
    <citation type="journal article" date="2020" name="Stud. Mycol.">
        <title>101 Dothideomycetes genomes: a test case for predicting lifestyles and emergence of pathogens.</title>
        <authorList>
            <person name="Haridas S."/>
            <person name="Albert R."/>
            <person name="Binder M."/>
            <person name="Bloem J."/>
            <person name="Labutti K."/>
            <person name="Salamov A."/>
            <person name="Andreopoulos B."/>
            <person name="Baker S."/>
            <person name="Barry K."/>
            <person name="Bills G."/>
            <person name="Bluhm B."/>
            <person name="Cannon C."/>
            <person name="Castanera R."/>
            <person name="Culley D."/>
            <person name="Daum C."/>
            <person name="Ezra D."/>
            <person name="Gonzalez J."/>
            <person name="Henrissat B."/>
            <person name="Kuo A."/>
            <person name="Liang C."/>
            <person name="Lipzen A."/>
            <person name="Lutzoni F."/>
            <person name="Magnuson J."/>
            <person name="Mondo S."/>
            <person name="Nolan M."/>
            <person name="Ohm R."/>
            <person name="Pangilinan J."/>
            <person name="Park H.-J."/>
            <person name="Ramirez L."/>
            <person name="Alfaro M."/>
            <person name="Sun H."/>
            <person name="Tritt A."/>
            <person name="Yoshinaga Y."/>
            <person name="Zwiers L.-H."/>
            <person name="Turgeon B."/>
            <person name="Goodwin S."/>
            <person name="Spatafora J."/>
            <person name="Crous P."/>
            <person name="Grigoriev I."/>
        </authorList>
    </citation>
    <scope>NUCLEOTIDE SEQUENCE</scope>
    <source>
        <strain evidence="2">CBS 119687</strain>
    </source>
</reference>
<accession>A0A6A6ACS1</accession>
<dbReference type="AlphaFoldDB" id="A0A6A6ACS1"/>
<organism evidence="2 3">
    <name type="scientific">Dothidotthia symphoricarpi CBS 119687</name>
    <dbReference type="NCBI Taxonomy" id="1392245"/>
    <lineage>
        <taxon>Eukaryota</taxon>
        <taxon>Fungi</taxon>
        <taxon>Dikarya</taxon>
        <taxon>Ascomycota</taxon>
        <taxon>Pezizomycotina</taxon>
        <taxon>Dothideomycetes</taxon>
        <taxon>Pleosporomycetidae</taxon>
        <taxon>Pleosporales</taxon>
        <taxon>Dothidotthiaceae</taxon>
        <taxon>Dothidotthia</taxon>
    </lineage>
</organism>
<keyword evidence="1" id="KW-1133">Transmembrane helix</keyword>
<protein>
    <submittedName>
        <fullName evidence="2">Uncharacterized protein</fullName>
    </submittedName>
</protein>
<dbReference type="PANTHER" id="PTHR35896">
    <property type="entry name" value="IG-LIKE DOMAIN-CONTAINING PROTEIN"/>
    <property type="match status" value="1"/>
</dbReference>
<dbReference type="GeneID" id="54411007"/>